<name>K1UAP6_9ZZZZ</name>
<dbReference type="EMBL" id="AJWY01002880">
    <property type="protein sequence ID" value="EKC77069.1"/>
    <property type="molecule type" value="Genomic_DNA"/>
</dbReference>
<accession>K1UAP6</accession>
<proteinExistence type="predicted"/>
<evidence type="ECO:0000313" key="1">
    <source>
        <dbReference type="EMBL" id="EKC77069.1"/>
    </source>
</evidence>
<gene>
    <name evidence="1" type="ORF">LEA_04367</name>
</gene>
<protein>
    <submittedName>
        <fullName evidence="1">Uncharacterized protein</fullName>
    </submittedName>
</protein>
<reference evidence="1" key="1">
    <citation type="journal article" date="2013" name="Environ. Microbiol.">
        <title>Microbiota from the distal guts of lean and obese adolescents exhibit partial functional redundancy besides clear differences in community structure.</title>
        <authorList>
            <person name="Ferrer M."/>
            <person name="Ruiz A."/>
            <person name="Lanza F."/>
            <person name="Haange S.B."/>
            <person name="Oberbach A."/>
            <person name="Till H."/>
            <person name="Bargiela R."/>
            <person name="Campoy C."/>
            <person name="Segura M.T."/>
            <person name="Richter M."/>
            <person name="von Bergen M."/>
            <person name="Seifert J."/>
            <person name="Suarez A."/>
        </authorList>
    </citation>
    <scope>NUCLEOTIDE SEQUENCE</scope>
</reference>
<sequence>FNGFVVTDFTGISEMVEHGIG</sequence>
<dbReference type="AlphaFoldDB" id="K1UAP6"/>
<comment type="caution">
    <text evidence="1">The sequence shown here is derived from an EMBL/GenBank/DDBJ whole genome shotgun (WGS) entry which is preliminary data.</text>
</comment>
<organism evidence="1">
    <name type="scientific">human gut metagenome</name>
    <dbReference type="NCBI Taxonomy" id="408170"/>
    <lineage>
        <taxon>unclassified sequences</taxon>
        <taxon>metagenomes</taxon>
        <taxon>organismal metagenomes</taxon>
    </lineage>
</organism>
<feature type="non-terminal residue" evidence="1">
    <location>
        <position position="1"/>
    </location>
</feature>